<dbReference type="InterPro" id="IPR027417">
    <property type="entry name" value="P-loop_NTPase"/>
</dbReference>
<keyword evidence="6" id="KW-0378">Hydrolase</keyword>
<dbReference type="Pfam" id="PF00493">
    <property type="entry name" value="MCM"/>
    <property type="match status" value="1"/>
</dbReference>
<evidence type="ECO:0000313" key="8">
    <source>
        <dbReference type="EMBL" id="ORD99563.1"/>
    </source>
</evidence>
<comment type="catalytic activity">
    <reaction evidence="6">
        <text>ATP + H2O = ADP + phosphate + H(+)</text>
        <dbReference type="Rhea" id="RHEA:13065"/>
        <dbReference type="ChEBI" id="CHEBI:15377"/>
        <dbReference type="ChEBI" id="CHEBI:15378"/>
        <dbReference type="ChEBI" id="CHEBI:30616"/>
        <dbReference type="ChEBI" id="CHEBI:43474"/>
        <dbReference type="ChEBI" id="CHEBI:456216"/>
        <dbReference type="EC" id="3.6.4.12"/>
    </reaction>
</comment>
<name>A0A1X0QII2_9MICR</name>
<dbReference type="SUPFAM" id="SSF50249">
    <property type="entry name" value="Nucleic acid-binding proteins"/>
    <property type="match status" value="1"/>
</dbReference>
<evidence type="ECO:0000259" key="7">
    <source>
        <dbReference type="PROSITE" id="PS50051"/>
    </source>
</evidence>
<dbReference type="Pfam" id="PF17207">
    <property type="entry name" value="MCM_OB"/>
    <property type="match status" value="1"/>
</dbReference>
<comment type="caution">
    <text evidence="8">The sequence shown here is derived from an EMBL/GenBank/DDBJ whole genome shotgun (WGS) entry which is preliminary data.</text>
</comment>
<comment type="function">
    <text evidence="6">Acts as component of the MCM2-7 complex (MCM complex) which is the replicative helicase essential for 'once per cell cycle' DNA replication initiation and elongation in eukaryotic cells. The active ATPase sites in the MCM2-7 ring are formed through the interaction surfaces of two neighboring subunits such that a critical structure of a conserved arginine finger motif is provided in trans relative to the ATP-binding site of the Walker A box of the adjacent subunit. The six ATPase active sites, however, are likely to contribute differentially to the complex helicase activity.</text>
</comment>
<dbReference type="PROSITE" id="PS50051">
    <property type="entry name" value="MCM_2"/>
    <property type="match status" value="1"/>
</dbReference>
<keyword evidence="6" id="KW-0539">Nucleus</keyword>
<dbReference type="InterPro" id="IPR031327">
    <property type="entry name" value="MCM"/>
</dbReference>
<keyword evidence="6" id="KW-0235">DNA replication</keyword>
<sequence length="683" mass="77867">MNQLNKKTDNTIRVSKSINVNYDNEKEALKTFLRYFMDGQTLKYMEQIHNRDIKVEISDIVNDGYEELANNILDNTWSYLKLLYSVIDEIMYDEEIIDHSDVFIQHRISRFKEKYPEGSVANNLGFLIRNYSLTIVNDYRQELSSIRELKADKIGKFVTIRGIVTKISKVQPSIKVATYICEFCGTETYQEITGDIFDILEECNSEKCIRRKVKGALCLISRGSKFSKYQSLQVQEISSDVPHGSIPRTISIESFNCETDCRPGDLINISGISMLKMFYGLKKLKLGLLNDNYLLLLNFQSIKTDNVIQNNMITDCILTGNEALKQFAPEIYGMNDIKKILLLMLISSPNLIREDGIKIRGNINVMLIGEPGVAKSQMLKFVSRISERSVYTTGRGASGVGLTASVTKDPLTKEILLEGGALVLADNGICCIDELDKMNEVDRISIHEVMEQQTITISKAGINTTLNARCSILAAANPIKNKYDHKKPIESNINLPISLLSRFDIIFIIKDNHNNHTNLAAHITNLHKSVEDDSQLVNNNELLRSFIKKVREINPQLNRKLKEKIVNNYIKIRNNRNITPRFILSIIRLSIANARFRVSEEVTEEDVNEAFRLLTLSFNETDNIKNVKHSIYNFIISKAINNKIDLNHLYSDSPFDKEKLDSCINDFCNTGLWVINEDSIEIL</sequence>
<dbReference type="PANTHER" id="PTHR11630:SF26">
    <property type="entry name" value="DNA REPLICATION LICENSING FACTOR MCM7"/>
    <property type="match status" value="1"/>
</dbReference>
<keyword evidence="6" id="KW-0347">Helicase</keyword>
<dbReference type="GO" id="GO:0006271">
    <property type="term" value="P:DNA strand elongation involved in DNA replication"/>
    <property type="evidence" value="ECO:0007669"/>
    <property type="project" value="TreeGrafter"/>
</dbReference>
<reference evidence="8 9" key="1">
    <citation type="journal article" date="2017" name="Environ. Microbiol.">
        <title>Decay of the glycolytic pathway and adaptation to intranuclear parasitism within Enterocytozoonidae microsporidia.</title>
        <authorList>
            <person name="Wiredu Boakye D."/>
            <person name="Jaroenlak P."/>
            <person name="Prachumwat A."/>
            <person name="Williams T.A."/>
            <person name="Bateman K.S."/>
            <person name="Itsathitphaisarn O."/>
            <person name="Sritunyalucksana K."/>
            <person name="Paszkiewicz K.H."/>
            <person name="Moore K.A."/>
            <person name="Stentiford G.D."/>
            <person name="Williams B.A."/>
        </authorList>
    </citation>
    <scope>NUCLEOTIDE SEQUENCE [LARGE SCALE GENOMIC DNA]</scope>
    <source>
        <strain evidence="9">canceri</strain>
    </source>
</reference>
<dbReference type="GO" id="GO:0006270">
    <property type="term" value="P:DNA replication initiation"/>
    <property type="evidence" value="ECO:0007669"/>
    <property type="project" value="InterPro"/>
</dbReference>
<organism evidence="8 9">
    <name type="scientific">Hepatospora eriocheir</name>
    <dbReference type="NCBI Taxonomy" id="1081669"/>
    <lineage>
        <taxon>Eukaryota</taxon>
        <taxon>Fungi</taxon>
        <taxon>Fungi incertae sedis</taxon>
        <taxon>Microsporidia</taxon>
        <taxon>Hepatosporidae</taxon>
        <taxon>Hepatospora</taxon>
    </lineage>
</organism>
<dbReference type="GO" id="GO:0003697">
    <property type="term" value="F:single-stranded DNA binding"/>
    <property type="evidence" value="ECO:0007669"/>
    <property type="project" value="TreeGrafter"/>
</dbReference>
<dbReference type="Gene3D" id="2.40.50.140">
    <property type="entry name" value="Nucleic acid-binding proteins"/>
    <property type="match status" value="1"/>
</dbReference>
<dbReference type="SMART" id="SM00382">
    <property type="entry name" value="AAA"/>
    <property type="match status" value="1"/>
</dbReference>
<dbReference type="GO" id="GO:0031261">
    <property type="term" value="C:DNA replication preinitiation complex"/>
    <property type="evidence" value="ECO:0007669"/>
    <property type="project" value="UniProtKB-ARBA"/>
</dbReference>
<accession>A0A1X0QII2</accession>
<dbReference type="PROSITE" id="PS00847">
    <property type="entry name" value="MCM_1"/>
    <property type="match status" value="1"/>
</dbReference>
<dbReference type="GO" id="GO:0043596">
    <property type="term" value="C:nuclear replication fork"/>
    <property type="evidence" value="ECO:0007669"/>
    <property type="project" value="UniProtKB-ARBA"/>
</dbReference>
<dbReference type="GO" id="GO:0016887">
    <property type="term" value="F:ATP hydrolysis activity"/>
    <property type="evidence" value="ECO:0007669"/>
    <property type="project" value="RHEA"/>
</dbReference>
<dbReference type="EC" id="3.6.4.12" evidence="6"/>
<proteinExistence type="inferred from homology"/>
<dbReference type="SUPFAM" id="SSF52540">
    <property type="entry name" value="P-loop containing nucleoside triphosphate hydrolases"/>
    <property type="match status" value="1"/>
</dbReference>
<protein>
    <recommendedName>
        <fullName evidence="6">DNA replication licensing factor MCM7</fullName>
        <ecNumber evidence="6">3.6.4.12</ecNumber>
    </recommendedName>
</protein>
<evidence type="ECO:0000256" key="6">
    <source>
        <dbReference type="RuleBase" id="RU365012"/>
    </source>
</evidence>
<dbReference type="GO" id="GO:0005524">
    <property type="term" value="F:ATP binding"/>
    <property type="evidence" value="ECO:0007669"/>
    <property type="project" value="UniProtKB-KW"/>
</dbReference>
<keyword evidence="3 5" id="KW-0238">DNA-binding</keyword>
<keyword evidence="2 5" id="KW-0067">ATP-binding</keyword>
<evidence type="ECO:0000256" key="4">
    <source>
        <dbReference type="ARBA" id="ARBA00023306"/>
    </source>
</evidence>
<dbReference type="PRINTS" id="PR01657">
    <property type="entry name" value="MCMFAMILY"/>
</dbReference>
<dbReference type="Gene3D" id="3.40.50.300">
    <property type="entry name" value="P-loop containing nucleotide triphosphate hydrolases"/>
    <property type="match status" value="1"/>
</dbReference>
<dbReference type="GO" id="GO:0006279">
    <property type="term" value="P:premeiotic DNA replication"/>
    <property type="evidence" value="ECO:0007669"/>
    <property type="project" value="UniProtKB-ARBA"/>
</dbReference>
<dbReference type="EMBL" id="LTAI01000163">
    <property type="protein sequence ID" value="ORD99563.1"/>
    <property type="molecule type" value="Genomic_DNA"/>
</dbReference>
<dbReference type="GO" id="GO:0017116">
    <property type="term" value="F:single-stranded DNA helicase activity"/>
    <property type="evidence" value="ECO:0007669"/>
    <property type="project" value="TreeGrafter"/>
</dbReference>
<dbReference type="InterPro" id="IPR008050">
    <property type="entry name" value="MCM7"/>
</dbReference>
<dbReference type="InterPro" id="IPR018525">
    <property type="entry name" value="MCM_CS"/>
</dbReference>
<dbReference type="GO" id="GO:0042555">
    <property type="term" value="C:MCM complex"/>
    <property type="evidence" value="ECO:0007669"/>
    <property type="project" value="InterPro"/>
</dbReference>
<dbReference type="Proteomes" id="UP000192501">
    <property type="component" value="Unassembled WGS sequence"/>
</dbReference>
<dbReference type="VEuPathDB" id="MicrosporidiaDB:A0H76_636"/>
<dbReference type="PANTHER" id="PTHR11630">
    <property type="entry name" value="DNA REPLICATION LICENSING FACTOR MCM FAMILY MEMBER"/>
    <property type="match status" value="1"/>
</dbReference>
<dbReference type="PRINTS" id="PR01663">
    <property type="entry name" value="MCMPROTEIN7"/>
</dbReference>
<dbReference type="SMART" id="SM00350">
    <property type="entry name" value="MCM"/>
    <property type="match status" value="1"/>
</dbReference>
<dbReference type="InterPro" id="IPR001208">
    <property type="entry name" value="MCM_dom"/>
</dbReference>
<dbReference type="AlphaFoldDB" id="A0A1X0QII2"/>
<dbReference type="InterPro" id="IPR012340">
    <property type="entry name" value="NA-bd_OB-fold"/>
</dbReference>
<dbReference type="GO" id="GO:0005656">
    <property type="term" value="C:nuclear pre-replicative complex"/>
    <property type="evidence" value="ECO:0007669"/>
    <property type="project" value="UniProtKB-ARBA"/>
</dbReference>
<dbReference type="Gene3D" id="2.20.28.10">
    <property type="match status" value="1"/>
</dbReference>
<dbReference type="Pfam" id="PF17855">
    <property type="entry name" value="MCM_lid"/>
    <property type="match status" value="1"/>
</dbReference>
<gene>
    <name evidence="6 8" type="primary">MCM7</name>
    <name evidence="8" type="ORF">A0H76_636</name>
</gene>
<keyword evidence="1 5" id="KW-0547">Nucleotide-binding</keyword>
<evidence type="ECO:0000313" key="9">
    <source>
        <dbReference type="Proteomes" id="UP000192501"/>
    </source>
</evidence>
<evidence type="ECO:0000256" key="3">
    <source>
        <dbReference type="ARBA" id="ARBA00023125"/>
    </source>
</evidence>
<feature type="domain" description="MCM C-terminal AAA(+) ATPase" evidence="7">
    <location>
        <begin position="319"/>
        <end position="518"/>
    </location>
</feature>
<keyword evidence="4 6" id="KW-0131">Cell cycle</keyword>
<comment type="subcellular location">
    <subcellularLocation>
        <location evidence="6">Nucleus</location>
    </subcellularLocation>
</comment>
<evidence type="ECO:0000256" key="1">
    <source>
        <dbReference type="ARBA" id="ARBA00022741"/>
    </source>
</evidence>
<dbReference type="VEuPathDB" id="MicrosporidiaDB:HERIO_1833"/>
<dbReference type="InterPro" id="IPR033762">
    <property type="entry name" value="MCM_OB"/>
</dbReference>
<dbReference type="GO" id="GO:0000727">
    <property type="term" value="P:double-strand break repair via break-induced replication"/>
    <property type="evidence" value="ECO:0007669"/>
    <property type="project" value="TreeGrafter"/>
</dbReference>
<dbReference type="InterPro" id="IPR041562">
    <property type="entry name" value="MCM_lid"/>
</dbReference>
<evidence type="ECO:0000256" key="2">
    <source>
        <dbReference type="ARBA" id="ARBA00022840"/>
    </source>
</evidence>
<comment type="similarity">
    <text evidence="5">Belongs to the MCM family.</text>
</comment>
<evidence type="ECO:0000256" key="5">
    <source>
        <dbReference type="RuleBase" id="RU004070"/>
    </source>
</evidence>
<dbReference type="InterPro" id="IPR003593">
    <property type="entry name" value="AAA+_ATPase"/>
</dbReference>